<feature type="compositionally biased region" description="Pro residues" evidence="1">
    <location>
        <begin position="326"/>
        <end position="336"/>
    </location>
</feature>
<feature type="compositionally biased region" description="Low complexity" evidence="1">
    <location>
        <begin position="315"/>
        <end position="325"/>
    </location>
</feature>
<evidence type="ECO:0000313" key="2">
    <source>
        <dbReference type="EMBL" id="BBX01118.1"/>
    </source>
</evidence>
<feature type="compositionally biased region" description="Gly residues" evidence="1">
    <location>
        <begin position="355"/>
        <end position="364"/>
    </location>
</feature>
<dbReference type="EMBL" id="AP022560">
    <property type="protein sequence ID" value="BBX01118.1"/>
    <property type="molecule type" value="Genomic_DNA"/>
</dbReference>
<organism evidence="2 3">
    <name type="scientific">Mycolicibacterium moriokaense</name>
    <dbReference type="NCBI Taxonomy" id="39691"/>
    <lineage>
        <taxon>Bacteria</taxon>
        <taxon>Bacillati</taxon>
        <taxon>Actinomycetota</taxon>
        <taxon>Actinomycetes</taxon>
        <taxon>Mycobacteriales</taxon>
        <taxon>Mycobacteriaceae</taxon>
        <taxon>Mycolicibacterium</taxon>
    </lineage>
</organism>
<feature type="compositionally biased region" description="Basic and acidic residues" evidence="1">
    <location>
        <begin position="275"/>
        <end position="284"/>
    </location>
</feature>
<feature type="region of interest" description="Disordered" evidence="1">
    <location>
        <begin position="205"/>
        <end position="226"/>
    </location>
</feature>
<dbReference type="AlphaFoldDB" id="A0AAD1HBV6"/>
<feature type="compositionally biased region" description="Polar residues" evidence="1">
    <location>
        <begin position="300"/>
        <end position="314"/>
    </location>
</feature>
<name>A0AAD1HBV6_9MYCO</name>
<evidence type="ECO:0000313" key="3">
    <source>
        <dbReference type="Proteomes" id="UP000466681"/>
    </source>
</evidence>
<dbReference type="Proteomes" id="UP000466681">
    <property type="component" value="Chromosome"/>
</dbReference>
<gene>
    <name evidence="2" type="ORF">MMOR_20540</name>
</gene>
<accession>A0AAD1HBV6</accession>
<proteinExistence type="predicted"/>
<feature type="region of interest" description="Disordered" evidence="1">
    <location>
        <begin position="275"/>
        <end position="364"/>
    </location>
</feature>
<reference evidence="2 3" key="1">
    <citation type="journal article" date="2019" name="Emerg. Microbes Infect.">
        <title>Comprehensive subspecies identification of 175 nontuberculous mycobacteria species based on 7547 genomic profiles.</title>
        <authorList>
            <person name="Matsumoto Y."/>
            <person name="Kinjo T."/>
            <person name="Motooka D."/>
            <person name="Nabeya D."/>
            <person name="Jung N."/>
            <person name="Uechi K."/>
            <person name="Horii T."/>
            <person name="Iida T."/>
            <person name="Fujita J."/>
            <person name="Nakamura S."/>
        </authorList>
    </citation>
    <scope>NUCLEOTIDE SEQUENCE [LARGE SCALE GENOMIC DNA]</scope>
    <source>
        <strain evidence="2 3">JCM 6375</strain>
    </source>
</reference>
<protein>
    <submittedName>
        <fullName evidence="2">Uncharacterized protein</fullName>
    </submittedName>
</protein>
<keyword evidence="3" id="KW-1185">Reference proteome</keyword>
<evidence type="ECO:0000256" key="1">
    <source>
        <dbReference type="SAM" id="MobiDB-lite"/>
    </source>
</evidence>
<feature type="compositionally biased region" description="Acidic residues" evidence="1">
    <location>
        <begin position="217"/>
        <end position="226"/>
    </location>
</feature>
<dbReference type="KEGG" id="mmor:MMOR_20540"/>
<sequence>MARRTASETLLAPSVESAADVPDLLVGWLARIVVPPSVGASFPEPEFPPVVVGNSIDSAIKNVYNAIEPWVEWGFDVAAYAVGWIPYVGWLAPQIEIFYNFGERIVRSITFNIADWLGGNISFWDGLVNVVVDTINSFIFLANDQLAFWLPPLPPIPPIGPFATDIEARDIETTDIESTDIEGTYDTQDFEKSVHAGTSGLMLMSSSLDGSTQPIEPETEGEPADENLGEMLTQSDELPLEQELTQGQGVQVVDGSIGQTEPGLQADGLAVRDELKGDDDRATTDKSGTVQAQGEIRRSSVATPNDLSPHQQNTNPSPADNAGAPPADPVQPPSPQTPSTDDDSAQNTADPNPGQGAGTTAGTD</sequence>